<dbReference type="AlphaFoldDB" id="A0A8S1V362"/>
<dbReference type="OrthoDB" id="292154at2759"/>
<organism evidence="1 2">
    <name type="scientific">Paramecium octaurelia</name>
    <dbReference type="NCBI Taxonomy" id="43137"/>
    <lineage>
        <taxon>Eukaryota</taxon>
        <taxon>Sar</taxon>
        <taxon>Alveolata</taxon>
        <taxon>Ciliophora</taxon>
        <taxon>Intramacronucleata</taxon>
        <taxon>Oligohymenophorea</taxon>
        <taxon>Peniculida</taxon>
        <taxon>Parameciidae</taxon>
        <taxon>Paramecium</taxon>
    </lineage>
</organism>
<gene>
    <name evidence="1" type="ORF">POCTA_138.1.T0590044</name>
</gene>
<reference evidence="1" key="1">
    <citation type="submission" date="2021-01" db="EMBL/GenBank/DDBJ databases">
        <authorList>
            <consortium name="Genoscope - CEA"/>
            <person name="William W."/>
        </authorList>
    </citation>
    <scope>NUCLEOTIDE SEQUENCE</scope>
</reference>
<keyword evidence="2" id="KW-1185">Reference proteome</keyword>
<comment type="caution">
    <text evidence="1">The sequence shown here is derived from an EMBL/GenBank/DDBJ whole genome shotgun (WGS) entry which is preliminary data.</text>
</comment>
<evidence type="ECO:0000313" key="2">
    <source>
        <dbReference type="Proteomes" id="UP000683925"/>
    </source>
</evidence>
<proteinExistence type="predicted"/>
<sequence length="336" mass="40117">MITLAKKSIDQDYEILIKKSIYKKKQKNQYNTKDDKFQDYFFEQNGLKACKLVDFIQLSIPKTIVMDNIFRLKSNVQIPRNSDNQYQLGQLNNDFYCYNYKINRIDRQGSITTVTFDPIQRSFTPVENVIQLLGSRNEVLKQSFEKLHRKKLDSTQYKVMKELDLLNFENAINKPCTGYISKVFEDQVITQQRFMNDLYLNAIGINSEMAVHHAMETGFLPIPLYFSEDNSSGQYLSNFFTLNTFNQSVNNMQVCNYNGQQFPVQITFHNYYYYKETEQCYYEYLFFIWDIDKKWLSKQRVQENYLDYFNLKSGLESQTQTQIYYNSDQRCGYRNI</sequence>
<accession>A0A8S1V362</accession>
<dbReference type="Proteomes" id="UP000683925">
    <property type="component" value="Unassembled WGS sequence"/>
</dbReference>
<dbReference type="OMA" id="HAMETGF"/>
<evidence type="ECO:0000313" key="1">
    <source>
        <dbReference type="EMBL" id="CAD8171820.1"/>
    </source>
</evidence>
<name>A0A8S1V362_PAROT</name>
<protein>
    <submittedName>
        <fullName evidence="1">Uncharacterized protein</fullName>
    </submittedName>
</protein>
<dbReference type="EMBL" id="CAJJDP010000058">
    <property type="protein sequence ID" value="CAD8171820.1"/>
    <property type="molecule type" value="Genomic_DNA"/>
</dbReference>